<proteinExistence type="inferred from homology"/>
<gene>
    <name evidence="2" type="primary">tmcAL</name>
    <name evidence="3" type="ORF">K340107D12_26180</name>
</gene>
<keyword evidence="4" id="KW-1185">Reference proteome</keyword>
<keyword evidence="2" id="KW-0067">ATP-binding</keyword>
<sequence>MSRITGIVAEYNPFHKGHAYHLEKARELTDADYLVVVMSGDFVQRGAPALFDKYLRTEAALLGGADLVLELPAANACASAESFAWGAVSILEQLGCVNALSFGSETGDTQALLSCAEVLLQESDAYREQLRSLLKKGYSFPAARREAVGALNHPGLLPELLDFPNNILGLEYIKALKRAGSSIQPTALKRAGAGYHDDALTDSYSSATAVRKLIRDNDTEKRTESVHWSKLLAGAMPESSALLTARRLSAEAPVWEDDFSLLLCYQLMRLSPKELAAYSDMSPELARRIHAHLNEFHSYSQFSALLKTRELTYTRINRALLHVLLGIKAERGCSPKASYARILGFRKNAGGLLKEIKANADMTLITKAADYGKLLAPQSAKRFEQDLFASNLYSTVRAQKNGTAFVNDIQKSPVIL</sequence>
<comment type="catalytic activity">
    <reaction evidence="2">
        <text>cytidine(34) in elongator tRNA(Met) + acetate + ATP = N(4)-acetylcytidine(34) in elongator tRNA(Met) + AMP + diphosphate</text>
        <dbReference type="Rhea" id="RHEA:58144"/>
        <dbReference type="Rhea" id="RHEA-COMP:10693"/>
        <dbReference type="Rhea" id="RHEA-COMP:10694"/>
        <dbReference type="ChEBI" id="CHEBI:30089"/>
        <dbReference type="ChEBI" id="CHEBI:30616"/>
        <dbReference type="ChEBI" id="CHEBI:33019"/>
        <dbReference type="ChEBI" id="CHEBI:74900"/>
        <dbReference type="ChEBI" id="CHEBI:82748"/>
        <dbReference type="ChEBI" id="CHEBI:456215"/>
    </reaction>
</comment>
<keyword evidence="2" id="KW-0694">RNA-binding</keyword>
<evidence type="ECO:0000313" key="4">
    <source>
        <dbReference type="Proteomes" id="UP001600941"/>
    </source>
</evidence>
<dbReference type="RefSeq" id="WP_227210784.1">
    <property type="nucleotide sequence ID" value="NZ_BAABZQ010000001.1"/>
</dbReference>
<dbReference type="SUPFAM" id="SSF52374">
    <property type="entry name" value="Nucleotidylyl transferase"/>
    <property type="match status" value="1"/>
</dbReference>
<feature type="binding site" evidence="2">
    <location>
        <position position="190"/>
    </location>
    <ligand>
        <name>ATP</name>
        <dbReference type="ChEBI" id="CHEBI:30616"/>
    </ligand>
</feature>
<dbReference type="InterPro" id="IPR008513">
    <property type="entry name" value="tRNA(Met)_cyd_acetate_ligase"/>
</dbReference>
<dbReference type="HAMAP" id="MF_01539">
    <property type="entry name" value="TmcAL"/>
    <property type="match status" value="1"/>
</dbReference>
<reference evidence="3 4" key="1">
    <citation type="submission" date="2024-04" db="EMBL/GenBank/DDBJ databases">
        <title>Defined microbial consortia suppress multidrug-resistant proinflammatory Enterobacteriaceae via ecological control.</title>
        <authorList>
            <person name="Furuichi M."/>
            <person name="Kawaguchi T."/>
            <person name="Pust M."/>
            <person name="Yasuma K."/>
            <person name="Plichta D."/>
            <person name="Hasegawa N."/>
            <person name="Ohya T."/>
            <person name="Bhattarai S."/>
            <person name="Sasajima S."/>
            <person name="Aoto Y."/>
            <person name="Tuganbaev T."/>
            <person name="Yaginuma M."/>
            <person name="Ueda M."/>
            <person name="Okahashi N."/>
            <person name="Amafuji K."/>
            <person name="Kiridooshi Y."/>
            <person name="Sugita K."/>
            <person name="Strazar M."/>
            <person name="Skelly A."/>
            <person name="Suda W."/>
            <person name="Hattori M."/>
            <person name="Nakamoto N."/>
            <person name="Caballero S."/>
            <person name="Norman J."/>
            <person name="Olle B."/>
            <person name="Tanoue T."/>
            <person name="Arita M."/>
            <person name="Bucci V."/>
            <person name="Atarashi K."/>
            <person name="Xavier R."/>
            <person name="Honda K."/>
        </authorList>
    </citation>
    <scope>NUCLEOTIDE SEQUENCE [LARGE SCALE GENOMIC DNA]</scope>
    <source>
        <strain evidence="4">k34-0107-D12</strain>
    </source>
</reference>
<keyword evidence="2" id="KW-0963">Cytoplasm</keyword>
<name>A0ABQ0BTD4_9FIRM</name>
<evidence type="ECO:0000313" key="3">
    <source>
        <dbReference type="EMBL" id="GAA6499802.1"/>
    </source>
</evidence>
<dbReference type="EC" id="6.3.4.-" evidence="2"/>
<comment type="function">
    <text evidence="2">Catalyzes the formation of N(4)-acetylcytidine (ac(4)C) at the wobble position of elongator tRNA(Met), using acetate and ATP as substrates. First activates an acetate ion to form acetyladenylate (Ac-AMP) and then transfers the acetyl group to tRNA to form ac(4)C34.</text>
</comment>
<comment type="caution">
    <text evidence="3">The sequence shown here is derived from an EMBL/GenBank/DDBJ whole genome shotgun (WGS) entry which is preliminary data.</text>
</comment>
<keyword evidence="2" id="KW-0820">tRNA-binding</keyword>
<keyword evidence="2" id="KW-0547">Nucleotide-binding</keyword>
<evidence type="ECO:0000256" key="1">
    <source>
        <dbReference type="ARBA" id="ARBA00022694"/>
    </source>
</evidence>
<keyword evidence="2" id="KW-0436">Ligase</keyword>
<comment type="similarity">
    <text evidence="2">Belongs to the TmcAL family.</text>
</comment>
<dbReference type="Proteomes" id="UP001600941">
    <property type="component" value="Unassembled WGS sequence"/>
</dbReference>
<feature type="binding site" evidence="2">
    <location>
        <position position="165"/>
    </location>
    <ligand>
        <name>ATP</name>
        <dbReference type="ChEBI" id="CHEBI:30616"/>
    </ligand>
</feature>
<keyword evidence="1 2" id="KW-0819">tRNA processing</keyword>
<organism evidence="3 4">
    <name type="scientific">Blautia parvula</name>
    <dbReference type="NCBI Taxonomy" id="2877527"/>
    <lineage>
        <taxon>Bacteria</taxon>
        <taxon>Bacillati</taxon>
        <taxon>Bacillota</taxon>
        <taxon>Clostridia</taxon>
        <taxon>Lachnospirales</taxon>
        <taxon>Lachnospiraceae</taxon>
        <taxon>Blautia</taxon>
    </lineage>
</organism>
<comment type="subcellular location">
    <subcellularLocation>
        <location evidence="2">Cytoplasm</location>
    </subcellularLocation>
</comment>
<dbReference type="Pfam" id="PF05636">
    <property type="entry name" value="HIGH_NTase1"/>
    <property type="match status" value="1"/>
</dbReference>
<accession>A0ABQ0BTD4</accession>
<feature type="binding site" evidence="2">
    <location>
        <position position="103"/>
    </location>
    <ligand>
        <name>ATP</name>
        <dbReference type="ChEBI" id="CHEBI:30616"/>
    </ligand>
</feature>
<dbReference type="Gene3D" id="3.40.50.620">
    <property type="entry name" value="HUPs"/>
    <property type="match status" value="1"/>
</dbReference>
<dbReference type="EMBL" id="BAABZQ010000001">
    <property type="protein sequence ID" value="GAA6499802.1"/>
    <property type="molecule type" value="Genomic_DNA"/>
</dbReference>
<dbReference type="PANTHER" id="PTHR37825:SF1">
    <property type="entry name" value="TRNA(MET) CYTIDINE ACETATE LIGASE"/>
    <property type="match status" value="1"/>
</dbReference>
<evidence type="ECO:0000256" key="2">
    <source>
        <dbReference type="HAMAP-Rule" id="MF_01539"/>
    </source>
</evidence>
<protein>
    <recommendedName>
        <fullName evidence="2">tRNA(Met) cytidine acetate ligase</fullName>
        <ecNumber evidence="2">6.3.4.-</ecNumber>
    </recommendedName>
</protein>
<feature type="binding site" evidence="2">
    <location>
        <begin position="8"/>
        <end position="21"/>
    </location>
    <ligand>
        <name>ATP</name>
        <dbReference type="ChEBI" id="CHEBI:30616"/>
    </ligand>
</feature>
<dbReference type="PANTHER" id="PTHR37825">
    <property type="entry name" value="TRNA(MET) CYTIDINE ACETATE LIGASE"/>
    <property type="match status" value="1"/>
</dbReference>
<dbReference type="NCBIfam" id="NF010191">
    <property type="entry name" value="PRK13670.1"/>
    <property type="match status" value="1"/>
</dbReference>
<dbReference type="InterPro" id="IPR014729">
    <property type="entry name" value="Rossmann-like_a/b/a_fold"/>
</dbReference>
<comment type="caution">
    <text evidence="2">Lacks conserved residue(s) required for the propagation of feature annotation.</text>
</comment>